<dbReference type="Gene3D" id="3.30.300.30">
    <property type="match status" value="1"/>
</dbReference>
<organism evidence="8 9">
    <name type="scientific">Sphaerisporangium flaviroseum</name>
    <dbReference type="NCBI Taxonomy" id="509199"/>
    <lineage>
        <taxon>Bacteria</taxon>
        <taxon>Bacillati</taxon>
        <taxon>Actinomycetota</taxon>
        <taxon>Actinomycetes</taxon>
        <taxon>Streptosporangiales</taxon>
        <taxon>Streptosporangiaceae</taxon>
        <taxon>Sphaerisporangium</taxon>
    </lineage>
</organism>
<dbReference type="RefSeq" id="WP_344939725.1">
    <property type="nucleotide sequence ID" value="NZ_BAAAZR010000007.1"/>
</dbReference>
<evidence type="ECO:0000256" key="1">
    <source>
        <dbReference type="ARBA" id="ARBA00006432"/>
    </source>
</evidence>
<protein>
    <submittedName>
        <fullName evidence="8">Fatty acyl-AMP ligase</fullName>
    </submittedName>
</protein>
<comment type="caution">
    <text evidence="8">The sequence shown here is derived from an EMBL/GenBank/DDBJ whole genome shotgun (WGS) entry which is preliminary data.</text>
</comment>
<sequence>MGEPSGENAEPGSTAHAPGGGKPRSFAREPEADAREPLIARMARWAAEIPDAPAYTFVAHPAGCAPAGVEHTLTWAEVDLRARALAVRLRDATPAGERAAILAPSGLEYVVALLGAMYARVIAVPLFPPDLPGHAERLIRAYGDADPMAVLTTTASLPGVEAFLSGTQRPKSIVTVDTVSSLLAEEWEPEPSAADDVAYLQYTSGSTRAPAAVQITHGNLTANAEQLWTAFRARPRTSVAALWLPLFHDMGLVASVAAPILGGNRSVFMDPVAFVMHPVRWLTMLSRYDDVFSGAPNFAYEYTAGRVTEDDKKALDLSGVSVLLNGAEPIRPCTMERFGAAFVGCGLRPSAQTPAYGLAEATVFVTAMDRDAPPKVVVFDRKALTEGRAVPVEGGDHRDPGGGSALVAVGRPTRQWVIVTDPETGLERRHGEVGEIRVQGPNVARAYWRDPERSAEVFADGWLRTGDLGVIHEGDLYVTGRIKDLIIVDGRNHYPQDIEVTVQEADAAIRRDHVAAFAIGGEDTERLVVVAERSRRAGGRDPDEVAAGVRAAVTRGHELRLHDFLLVEPGTVPRTSSGKVARQACRQAYLDGVLAGSARER</sequence>
<dbReference type="Proteomes" id="UP001500888">
    <property type="component" value="Unassembled WGS sequence"/>
</dbReference>
<dbReference type="EMBL" id="BAAAZR010000007">
    <property type="protein sequence ID" value="GAA3809398.1"/>
    <property type="molecule type" value="Genomic_DNA"/>
</dbReference>
<keyword evidence="9" id="KW-1185">Reference proteome</keyword>
<keyword evidence="4" id="KW-0443">Lipid metabolism</keyword>
<dbReference type="InterPro" id="IPR000873">
    <property type="entry name" value="AMP-dep_synth/lig_dom"/>
</dbReference>
<dbReference type="CDD" id="cd05931">
    <property type="entry name" value="FAAL"/>
    <property type="match status" value="1"/>
</dbReference>
<dbReference type="InterPro" id="IPR042099">
    <property type="entry name" value="ANL_N_sf"/>
</dbReference>
<comment type="similarity">
    <text evidence="1">Belongs to the ATP-dependent AMP-binding enzyme family.</text>
</comment>
<feature type="domain" description="AMP-dependent synthetase/ligase" evidence="6">
    <location>
        <begin position="43"/>
        <end position="448"/>
    </location>
</feature>
<dbReference type="Gene3D" id="3.40.50.12780">
    <property type="entry name" value="N-terminal domain of ligase-like"/>
    <property type="match status" value="1"/>
</dbReference>
<dbReference type="SUPFAM" id="SSF56801">
    <property type="entry name" value="Acetyl-CoA synthetase-like"/>
    <property type="match status" value="1"/>
</dbReference>
<dbReference type="PANTHER" id="PTHR22754:SF32">
    <property type="entry name" value="DISCO-INTERACTING PROTEIN 2"/>
    <property type="match status" value="1"/>
</dbReference>
<dbReference type="InterPro" id="IPR045851">
    <property type="entry name" value="AMP-bd_C_sf"/>
</dbReference>
<evidence type="ECO:0000256" key="2">
    <source>
        <dbReference type="ARBA" id="ARBA00022598"/>
    </source>
</evidence>
<dbReference type="InterPro" id="IPR025110">
    <property type="entry name" value="AMP-bd_C"/>
</dbReference>
<accession>A0ABP7I545</accession>
<keyword evidence="3" id="KW-0276">Fatty acid metabolism</keyword>
<feature type="region of interest" description="Disordered" evidence="5">
    <location>
        <begin position="1"/>
        <end position="32"/>
    </location>
</feature>
<dbReference type="Pfam" id="PF00501">
    <property type="entry name" value="AMP-binding"/>
    <property type="match status" value="1"/>
</dbReference>
<evidence type="ECO:0000313" key="8">
    <source>
        <dbReference type="EMBL" id="GAA3809398.1"/>
    </source>
</evidence>
<dbReference type="Pfam" id="PF23024">
    <property type="entry name" value="AMP-dom_DIP2-like"/>
    <property type="match status" value="1"/>
</dbReference>
<evidence type="ECO:0000259" key="7">
    <source>
        <dbReference type="Pfam" id="PF23024"/>
    </source>
</evidence>
<evidence type="ECO:0000313" key="9">
    <source>
        <dbReference type="Proteomes" id="UP001500888"/>
    </source>
</evidence>
<dbReference type="InterPro" id="IPR040097">
    <property type="entry name" value="FAAL/FAAC"/>
</dbReference>
<proteinExistence type="inferred from homology"/>
<dbReference type="PANTHER" id="PTHR22754">
    <property type="entry name" value="DISCO-INTERACTING PROTEIN 2 DIP2 -RELATED"/>
    <property type="match status" value="1"/>
</dbReference>
<evidence type="ECO:0000256" key="4">
    <source>
        <dbReference type="ARBA" id="ARBA00023098"/>
    </source>
</evidence>
<reference evidence="9" key="1">
    <citation type="journal article" date="2019" name="Int. J. Syst. Evol. Microbiol.">
        <title>The Global Catalogue of Microorganisms (GCM) 10K type strain sequencing project: providing services to taxonomists for standard genome sequencing and annotation.</title>
        <authorList>
            <consortium name="The Broad Institute Genomics Platform"/>
            <consortium name="The Broad Institute Genome Sequencing Center for Infectious Disease"/>
            <person name="Wu L."/>
            <person name="Ma J."/>
        </authorList>
    </citation>
    <scope>NUCLEOTIDE SEQUENCE [LARGE SCALE GENOMIC DNA]</scope>
    <source>
        <strain evidence="9">JCM 16908</strain>
    </source>
</reference>
<feature type="domain" description="AMP-binding enzyme C-terminal" evidence="7">
    <location>
        <begin position="484"/>
        <end position="594"/>
    </location>
</feature>
<evidence type="ECO:0000259" key="6">
    <source>
        <dbReference type="Pfam" id="PF00501"/>
    </source>
</evidence>
<gene>
    <name evidence="8" type="ORF">GCM10022226_32160</name>
</gene>
<keyword evidence="2 8" id="KW-0436">Ligase</keyword>
<evidence type="ECO:0000256" key="3">
    <source>
        <dbReference type="ARBA" id="ARBA00022832"/>
    </source>
</evidence>
<name>A0ABP7I545_9ACTN</name>
<dbReference type="GO" id="GO:0016874">
    <property type="term" value="F:ligase activity"/>
    <property type="evidence" value="ECO:0007669"/>
    <property type="project" value="UniProtKB-KW"/>
</dbReference>
<evidence type="ECO:0000256" key="5">
    <source>
        <dbReference type="SAM" id="MobiDB-lite"/>
    </source>
</evidence>